<dbReference type="AlphaFoldDB" id="A0A077LX61"/>
<dbReference type="EMBL" id="CAJB01000223">
    <property type="protein sequence ID" value="CCH78498.1"/>
    <property type="molecule type" value="Genomic_DNA"/>
</dbReference>
<protein>
    <submittedName>
        <fullName evidence="1">Uncharacterized protein</fullName>
    </submittedName>
</protein>
<evidence type="ECO:0000313" key="2">
    <source>
        <dbReference type="Proteomes" id="UP000035721"/>
    </source>
</evidence>
<reference evidence="1 2" key="1">
    <citation type="journal article" date="2013" name="ISME J.">
        <title>A metabolic model for members of the genus Tetrasphaera involved in enhanced biological phosphorus removal.</title>
        <authorList>
            <person name="Kristiansen R."/>
            <person name="Nguyen H.T.T."/>
            <person name="Saunders A.M."/>
            <person name="Nielsen J.L."/>
            <person name="Wimmer R."/>
            <person name="Le V.Q."/>
            <person name="McIlroy S.J."/>
            <person name="Petrovski S."/>
            <person name="Seviour R.J."/>
            <person name="Calteau A."/>
            <person name="Nielsen K.L."/>
            <person name="Nielsen P.H."/>
        </authorList>
    </citation>
    <scope>NUCLEOTIDE SEQUENCE [LARGE SCALE GENOMIC DNA]</scope>
    <source>
        <strain evidence="1 2">T1-X7</strain>
    </source>
</reference>
<keyword evidence="2" id="KW-1185">Reference proteome</keyword>
<proteinExistence type="predicted"/>
<evidence type="ECO:0000313" key="1">
    <source>
        <dbReference type="EMBL" id="CCH78498.1"/>
    </source>
</evidence>
<gene>
    <name evidence="1" type="ORF">BN12_30024</name>
</gene>
<comment type="caution">
    <text evidence="1">The sequence shown here is derived from an EMBL/GenBank/DDBJ whole genome shotgun (WGS) entry which is preliminary data.</text>
</comment>
<name>A0A077LX61_9MICO</name>
<dbReference type="Proteomes" id="UP000035721">
    <property type="component" value="Unassembled WGS sequence"/>
</dbReference>
<accession>A0A077LX61</accession>
<organism evidence="1 2">
    <name type="scientific">Nostocoides japonicum T1-X7</name>
    <dbReference type="NCBI Taxonomy" id="1194083"/>
    <lineage>
        <taxon>Bacteria</taxon>
        <taxon>Bacillati</taxon>
        <taxon>Actinomycetota</taxon>
        <taxon>Actinomycetes</taxon>
        <taxon>Micrococcales</taxon>
        <taxon>Intrasporangiaceae</taxon>
        <taxon>Nostocoides</taxon>
    </lineage>
</organism>
<sequence>MPVSTTPCAPSAVAPIAAPEWGEATGSWSVLRALRVSGAHQAMANPPGARQLGLLW</sequence>